<protein>
    <recommendedName>
        <fullName evidence="8">Monooxygenase</fullName>
    </recommendedName>
</protein>
<keyword evidence="4" id="KW-0521">NADP</keyword>
<dbReference type="SUPFAM" id="SSF51905">
    <property type="entry name" value="FAD/NAD(P)-binding domain"/>
    <property type="match status" value="2"/>
</dbReference>
<evidence type="ECO:0000256" key="4">
    <source>
        <dbReference type="ARBA" id="ARBA00022857"/>
    </source>
</evidence>
<accession>A0A1L4BS30</accession>
<sequence length="427" mass="49421">MRRVAIIGAGASGLISAKILLDKGFDVTVFEKTNNVAGVWNYSEQEGALYKSLRTNLPKEIMTFENAQVSYKTDKSFINYDEVKAYLEDNAKVWQIDKLVQLNSEVIKLEPIDSLSDQPAWQLTYIKDHESFKEEFNFVVVCNGHYNIPKTSLDTEGVDSVKNYITHSKSYRSPNNHGKRVLCIGYSSSGMDISQELLNSDREVYVSLRELDNQKELHNLQNSKKGIKFISGIQKYEKTEHGCLAITANQNSIEIDEVIFCTGYKYDFPFLSQNIVSTKGNIVEPLYNQLLHEKYLNLAFVGLPWKTLPFVLSECQAIFLANIWQQNKADLSTTLTEMQDSKAHRESFDSYSVKYYHMLGDEQWKYNLNLLDIVGQKTPLREQRIKQIEQVYNDVHNLKLEYPFSFREANYEIDFTKQKYYRINNPI</sequence>
<keyword evidence="7" id="KW-1185">Reference proteome</keyword>
<evidence type="ECO:0000256" key="2">
    <source>
        <dbReference type="ARBA" id="ARBA00022630"/>
    </source>
</evidence>
<dbReference type="GO" id="GO:0050661">
    <property type="term" value="F:NADP binding"/>
    <property type="evidence" value="ECO:0007669"/>
    <property type="project" value="InterPro"/>
</dbReference>
<dbReference type="InterPro" id="IPR036188">
    <property type="entry name" value="FAD/NAD-bd_sf"/>
</dbReference>
<dbReference type="PANTHER" id="PTHR23023">
    <property type="entry name" value="DIMETHYLANILINE MONOOXYGENASE"/>
    <property type="match status" value="1"/>
</dbReference>
<reference evidence="6 7" key="1">
    <citation type="journal article" date="2016" name="Appl. Environ. Microbiol.">
        <title>Whole genome relationships among Francisella bacteria of diverse origin define new species and provide specific regions for detection.</title>
        <authorList>
            <person name="Challacombe J.F."/>
            <person name="Petersen J.M."/>
            <person name="Gallegos-Graves V."/>
            <person name="Hodge D."/>
            <person name="Pillai S."/>
            <person name="Kuske C.R."/>
        </authorList>
    </citation>
    <scope>NUCLEOTIDE SEQUENCE [LARGE SCALE GENOMIC DNA]</scope>
    <source>
        <strain evidence="7">TX07-7310</strain>
    </source>
</reference>
<dbReference type="InterPro" id="IPR020946">
    <property type="entry name" value="Flavin_mOase-like"/>
</dbReference>
<dbReference type="Proteomes" id="UP000184222">
    <property type="component" value="Chromosome"/>
</dbReference>
<keyword evidence="5" id="KW-0560">Oxidoreductase</keyword>
<dbReference type="AlphaFoldDB" id="A0A1L4BS30"/>
<dbReference type="GO" id="GO:0050660">
    <property type="term" value="F:flavin adenine dinucleotide binding"/>
    <property type="evidence" value="ECO:0007669"/>
    <property type="project" value="InterPro"/>
</dbReference>
<dbReference type="GO" id="GO:0004499">
    <property type="term" value="F:N,N-dimethylaniline monooxygenase activity"/>
    <property type="evidence" value="ECO:0007669"/>
    <property type="project" value="InterPro"/>
</dbReference>
<gene>
    <name evidence="6" type="ORF">F7310_04430</name>
</gene>
<evidence type="ECO:0008006" key="8">
    <source>
        <dbReference type="Google" id="ProtNLM"/>
    </source>
</evidence>
<evidence type="ECO:0000256" key="3">
    <source>
        <dbReference type="ARBA" id="ARBA00022827"/>
    </source>
</evidence>
<comment type="similarity">
    <text evidence="1">Belongs to the FMO family.</text>
</comment>
<dbReference type="EMBL" id="CP016796">
    <property type="protein sequence ID" value="API86652.1"/>
    <property type="molecule type" value="Genomic_DNA"/>
</dbReference>
<dbReference type="InterPro" id="IPR000960">
    <property type="entry name" value="Flavin_mOase"/>
</dbReference>
<dbReference type="OrthoDB" id="9790219at2"/>
<evidence type="ECO:0000313" key="7">
    <source>
        <dbReference type="Proteomes" id="UP000184222"/>
    </source>
</evidence>
<dbReference type="KEGG" id="frx:F7310_04430"/>
<dbReference type="Gene3D" id="3.50.50.60">
    <property type="entry name" value="FAD/NAD(P)-binding domain"/>
    <property type="match status" value="2"/>
</dbReference>
<evidence type="ECO:0000256" key="1">
    <source>
        <dbReference type="ARBA" id="ARBA00009183"/>
    </source>
</evidence>
<evidence type="ECO:0000256" key="5">
    <source>
        <dbReference type="ARBA" id="ARBA00023002"/>
    </source>
</evidence>
<keyword evidence="2" id="KW-0285">Flavoprotein</keyword>
<name>A0A1L4BS30_9GAMM</name>
<evidence type="ECO:0000313" key="6">
    <source>
        <dbReference type="EMBL" id="API86652.1"/>
    </source>
</evidence>
<keyword evidence="3" id="KW-0274">FAD</keyword>
<organism evidence="6 7">
    <name type="scientific">Francisella uliginis</name>
    <dbReference type="NCBI Taxonomy" id="573570"/>
    <lineage>
        <taxon>Bacteria</taxon>
        <taxon>Pseudomonadati</taxon>
        <taxon>Pseudomonadota</taxon>
        <taxon>Gammaproteobacteria</taxon>
        <taxon>Thiotrichales</taxon>
        <taxon>Francisellaceae</taxon>
        <taxon>Francisella</taxon>
    </lineage>
</organism>
<proteinExistence type="inferred from homology"/>
<dbReference type="PRINTS" id="PR00370">
    <property type="entry name" value="FMOXYGENASE"/>
</dbReference>
<dbReference type="RefSeq" id="WP_072712088.1">
    <property type="nucleotide sequence ID" value="NZ_CP016796.1"/>
</dbReference>
<dbReference type="InterPro" id="IPR050346">
    <property type="entry name" value="FMO-like"/>
</dbReference>
<dbReference type="STRING" id="573570.F7310_04430"/>
<dbReference type="Pfam" id="PF00743">
    <property type="entry name" value="FMO-like"/>
    <property type="match status" value="2"/>
</dbReference>
<dbReference type="PIRSF" id="PIRSF000332">
    <property type="entry name" value="FMO"/>
    <property type="match status" value="1"/>
</dbReference>